<organism evidence="1">
    <name type="scientific">marine sediment metagenome</name>
    <dbReference type="NCBI Taxonomy" id="412755"/>
    <lineage>
        <taxon>unclassified sequences</taxon>
        <taxon>metagenomes</taxon>
        <taxon>ecological metagenomes</taxon>
    </lineage>
</organism>
<dbReference type="AlphaFoldDB" id="A0A0F9QR46"/>
<reference evidence="1" key="1">
    <citation type="journal article" date="2015" name="Nature">
        <title>Complex archaea that bridge the gap between prokaryotes and eukaryotes.</title>
        <authorList>
            <person name="Spang A."/>
            <person name="Saw J.H."/>
            <person name="Jorgensen S.L."/>
            <person name="Zaremba-Niedzwiedzka K."/>
            <person name="Martijn J."/>
            <person name="Lind A.E."/>
            <person name="van Eijk R."/>
            <person name="Schleper C."/>
            <person name="Guy L."/>
            <person name="Ettema T.J."/>
        </authorList>
    </citation>
    <scope>NUCLEOTIDE SEQUENCE</scope>
</reference>
<name>A0A0F9QR46_9ZZZZ</name>
<evidence type="ECO:0000313" key="1">
    <source>
        <dbReference type="EMBL" id="KKN15646.1"/>
    </source>
</evidence>
<dbReference type="EMBL" id="LAZR01003692">
    <property type="protein sequence ID" value="KKN15646.1"/>
    <property type="molecule type" value="Genomic_DNA"/>
</dbReference>
<proteinExistence type="predicted"/>
<protein>
    <submittedName>
        <fullName evidence="1">Uncharacterized protein</fullName>
    </submittedName>
</protein>
<comment type="caution">
    <text evidence="1">The sequence shown here is derived from an EMBL/GenBank/DDBJ whole genome shotgun (WGS) entry which is preliminary data.</text>
</comment>
<sequence length="149" mass="16827">MANKELIQEAILTGFDADFLAGINDSDQYVLFLIKAAAKWGSPDPDEARRAHKVIETLIFEDKGCPQKIRLFTYNGQYGFCLDIRLEGQWSMYGPFFGFSDPYSTRRLALDAASLKIIRTAQEHGSPTEKRKVVAWAKSLVAPKQLRLI</sequence>
<accession>A0A0F9QR46</accession>
<gene>
    <name evidence="1" type="ORF">LCGC14_0983820</name>
</gene>